<feature type="transmembrane region" description="Helical" evidence="10">
    <location>
        <begin position="211"/>
        <end position="230"/>
    </location>
</feature>
<dbReference type="PROSITE" id="PS00237">
    <property type="entry name" value="G_PROTEIN_RECEP_F1_1"/>
    <property type="match status" value="1"/>
</dbReference>
<reference evidence="12" key="3">
    <citation type="submission" date="2025-09" db="UniProtKB">
        <authorList>
            <consortium name="Ensembl"/>
        </authorList>
    </citation>
    <scope>IDENTIFICATION</scope>
</reference>
<feature type="domain" description="G-protein coupled receptors family 1 profile" evidence="11">
    <location>
        <begin position="47"/>
        <end position="260"/>
    </location>
</feature>
<feature type="transmembrane region" description="Helical" evidence="10">
    <location>
        <begin position="139"/>
        <end position="165"/>
    </location>
</feature>
<keyword evidence="3 10" id="KW-1133">Transmembrane helix</keyword>
<sequence>MDLYNISFDTEYLHNISIENNTYGLEPYLSTTFFVTSCIVCSIGLPLTLLAIYALYSQVQENNVAPVYVINLLISDLIQMCCFVIWVAQPKNLIMFVVSGIIHGFSLRASVGFMVCVAMERYLVIACPLWYRFRRNIKITLVVCFTVWVLPLILEIPSFFGFTLLHSDITLSIYLLLPFPLLIFFLAGTLKALTSSISVPPEEKRRIVGTLVLVLLNYMLLFLPSIIWYMSAAITKNSAFNYTLQIVFVQFSPLMDLVLYIFMKKGAVDKLLGCLCRCRMTTEQEQG</sequence>
<evidence type="ECO:0000259" key="11">
    <source>
        <dbReference type="PROSITE" id="PS50262"/>
    </source>
</evidence>
<gene>
    <name evidence="12" type="primary">LOC115372885</name>
</gene>
<feature type="transmembrane region" description="Helical" evidence="10">
    <location>
        <begin position="33"/>
        <end position="56"/>
    </location>
</feature>
<dbReference type="PROSITE" id="PS50262">
    <property type="entry name" value="G_PROTEIN_RECEP_F1_2"/>
    <property type="match status" value="1"/>
</dbReference>
<evidence type="ECO:0000256" key="7">
    <source>
        <dbReference type="ARBA" id="ARBA00023180"/>
    </source>
</evidence>
<dbReference type="Proteomes" id="UP000472263">
    <property type="component" value="Chromosome 15"/>
</dbReference>
<evidence type="ECO:0000256" key="8">
    <source>
        <dbReference type="ARBA" id="ARBA00023224"/>
    </source>
</evidence>
<evidence type="ECO:0000313" key="13">
    <source>
        <dbReference type="Proteomes" id="UP000472263"/>
    </source>
</evidence>
<keyword evidence="5 10" id="KW-0472">Membrane</keyword>
<keyword evidence="2 9" id="KW-0812">Transmembrane</keyword>
<comment type="subcellular location">
    <subcellularLocation>
        <location evidence="1">Membrane</location>
        <topology evidence="1">Multi-pass membrane protein</topology>
    </subcellularLocation>
</comment>
<dbReference type="InterPro" id="IPR017452">
    <property type="entry name" value="GPCR_Rhodpsn_7TM"/>
</dbReference>
<dbReference type="Ensembl" id="ENSMMDT00005049100.1">
    <property type="protein sequence ID" value="ENSMMDP00005048151.1"/>
    <property type="gene ID" value="ENSMMDG00005021906.1"/>
</dbReference>
<comment type="similarity">
    <text evidence="9">Belongs to the G-protein coupled receptor 1 family.</text>
</comment>
<dbReference type="GO" id="GO:0007200">
    <property type="term" value="P:phospholipase C-activating G protein-coupled receptor signaling pathway"/>
    <property type="evidence" value="ECO:0007669"/>
    <property type="project" value="TreeGrafter"/>
</dbReference>
<keyword evidence="6 9" id="KW-0675">Receptor</keyword>
<feature type="transmembrane region" description="Helical" evidence="10">
    <location>
        <begin position="68"/>
        <end position="88"/>
    </location>
</feature>
<keyword evidence="8 9" id="KW-0807">Transducer</keyword>
<proteinExistence type="inferred from homology"/>
<dbReference type="RefSeq" id="XP_029926903.1">
    <property type="nucleotide sequence ID" value="XM_030071043.1"/>
</dbReference>
<evidence type="ECO:0000256" key="9">
    <source>
        <dbReference type="RuleBase" id="RU000688"/>
    </source>
</evidence>
<evidence type="ECO:0000256" key="1">
    <source>
        <dbReference type="ARBA" id="ARBA00004141"/>
    </source>
</evidence>
<keyword evidence="13" id="KW-1185">Reference proteome</keyword>
<keyword evidence="7" id="KW-0325">Glycoprotein</keyword>
<dbReference type="Pfam" id="PF00001">
    <property type="entry name" value="7tm_1"/>
    <property type="match status" value="1"/>
</dbReference>
<dbReference type="GeneID" id="115372885"/>
<evidence type="ECO:0000256" key="2">
    <source>
        <dbReference type="ARBA" id="ARBA00022692"/>
    </source>
</evidence>
<dbReference type="AlphaFoldDB" id="A0A668AS25"/>
<dbReference type="GeneTree" id="ENSGT00940000164014"/>
<evidence type="ECO:0000313" key="12">
    <source>
        <dbReference type="Ensembl" id="ENSMMDP00005048151.1"/>
    </source>
</evidence>
<dbReference type="InterPro" id="IPR000276">
    <property type="entry name" value="GPCR_Rhodpsn"/>
</dbReference>
<organism evidence="12 13">
    <name type="scientific">Myripristis murdjan</name>
    <name type="common">pinecone soldierfish</name>
    <dbReference type="NCBI Taxonomy" id="586833"/>
    <lineage>
        <taxon>Eukaryota</taxon>
        <taxon>Metazoa</taxon>
        <taxon>Chordata</taxon>
        <taxon>Craniata</taxon>
        <taxon>Vertebrata</taxon>
        <taxon>Euteleostomi</taxon>
        <taxon>Actinopterygii</taxon>
        <taxon>Neopterygii</taxon>
        <taxon>Teleostei</taxon>
        <taxon>Neoteleostei</taxon>
        <taxon>Acanthomorphata</taxon>
        <taxon>Holocentriformes</taxon>
        <taxon>Holocentridae</taxon>
        <taxon>Myripristis</taxon>
    </lineage>
</organism>
<dbReference type="GO" id="GO:0035025">
    <property type="term" value="P:positive regulation of Rho protein signal transduction"/>
    <property type="evidence" value="ECO:0007669"/>
    <property type="project" value="TreeGrafter"/>
</dbReference>
<dbReference type="PANTHER" id="PTHR24232:SF85">
    <property type="entry name" value="G-PROTEIN COUPLED RECEPTOR 4"/>
    <property type="match status" value="1"/>
</dbReference>
<protein>
    <submittedName>
        <fullName evidence="12">G-protein coupled receptor 4-like</fullName>
    </submittedName>
</protein>
<reference evidence="12" key="2">
    <citation type="submission" date="2025-08" db="UniProtKB">
        <authorList>
            <consortium name="Ensembl"/>
        </authorList>
    </citation>
    <scope>IDENTIFICATION</scope>
</reference>
<dbReference type="SUPFAM" id="SSF81321">
    <property type="entry name" value="Family A G protein-coupled receptor-like"/>
    <property type="match status" value="1"/>
</dbReference>
<evidence type="ECO:0000256" key="6">
    <source>
        <dbReference type="ARBA" id="ARBA00023170"/>
    </source>
</evidence>
<keyword evidence="4 9" id="KW-0297">G-protein coupled receptor</keyword>
<dbReference type="GO" id="GO:0005886">
    <property type="term" value="C:plasma membrane"/>
    <property type="evidence" value="ECO:0007669"/>
    <property type="project" value="TreeGrafter"/>
</dbReference>
<feature type="transmembrane region" description="Helical" evidence="10">
    <location>
        <begin position="171"/>
        <end position="190"/>
    </location>
</feature>
<feature type="transmembrane region" description="Helical" evidence="10">
    <location>
        <begin position="242"/>
        <end position="262"/>
    </location>
</feature>
<accession>A0A668AS25</accession>
<name>A0A668AS25_9TELE</name>
<dbReference type="PRINTS" id="PR00237">
    <property type="entry name" value="GPCRRHODOPSN"/>
</dbReference>
<dbReference type="PANTHER" id="PTHR24232">
    <property type="entry name" value="G-PROTEIN COUPLED RECEPTOR"/>
    <property type="match status" value="1"/>
</dbReference>
<evidence type="ECO:0000256" key="5">
    <source>
        <dbReference type="ARBA" id="ARBA00023136"/>
    </source>
</evidence>
<dbReference type="GO" id="GO:0004930">
    <property type="term" value="F:G protein-coupled receptor activity"/>
    <property type="evidence" value="ECO:0007669"/>
    <property type="project" value="UniProtKB-KW"/>
</dbReference>
<dbReference type="Gene3D" id="1.20.1070.10">
    <property type="entry name" value="Rhodopsin 7-helix transmembrane proteins"/>
    <property type="match status" value="1"/>
</dbReference>
<dbReference type="InParanoid" id="A0A668AS25"/>
<feature type="transmembrane region" description="Helical" evidence="10">
    <location>
        <begin position="94"/>
        <end position="118"/>
    </location>
</feature>
<dbReference type="OrthoDB" id="5961704at2759"/>
<evidence type="ECO:0000256" key="10">
    <source>
        <dbReference type="SAM" id="Phobius"/>
    </source>
</evidence>
<reference evidence="12" key="1">
    <citation type="submission" date="2019-06" db="EMBL/GenBank/DDBJ databases">
        <authorList>
            <consortium name="Wellcome Sanger Institute Data Sharing"/>
        </authorList>
    </citation>
    <scope>NUCLEOTIDE SEQUENCE [LARGE SCALE GENOMIC DNA]</scope>
</reference>
<evidence type="ECO:0000256" key="3">
    <source>
        <dbReference type="ARBA" id="ARBA00022989"/>
    </source>
</evidence>
<evidence type="ECO:0000256" key="4">
    <source>
        <dbReference type="ARBA" id="ARBA00023040"/>
    </source>
</evidence>